<keyword evidence="1" id="KW-1133">Transmembrane helix</keyword>
<feature type="transmembrane region" description="Helical" evidence="1">
    <location>
        <begin position="127"/>
        <end position="150"/>
    </location>
</feature>
<name>A0A3D9LJH4_MARFU</name>
<keyword evidence="1" id="KW-0472">Membrane</keyword>
<dbReference type="EMBL" id="QREG01000001">
    <property type="protein sequence ID" value="REE05806.1"/>
    <property type="molecule type" value="Genomic_DNA"/>
</dbReference>
<sequence>MNQRFLKAKHWQLFLLTFGIPMILHFIMMVLVFVNIGRNDSPDPALMMSYFMVFPFIMLVFSGVFFGWFWAVAVGLQSKVPEEVTMKVGRFKTFLFIPLLYIAFFVVYMLVSLNTAFEGGAPPDPTIFAVVLPLHLFSMFCIFYCLYFVAKTFKTVELQRKVTFSDFAGEFFMIWFYPIGIWIIQPKINEMVQ</sequence>
<organism evidence="2 3">
    <name type="scientific">Marinoscillum furvescens DSM 4134</name>
    <dbReference type="NCBI Taxonomy" id="1122208"/>
    <lineage>
        <taxon>Bacteria</taxon>
        <taxon>Pseudomonadati</taxon>
        <taxon>Bacteroidota</taxon>
        <taxon>Cytophagia</taxon>
        <taxon>Cytophagales</taxon>
        <taxon>Reichenbachiellaceae</taxon>
        <taxon>Marinoscillum</taxon>
    </lineage>
</organism>
<evidence type="ECO:0000256" key="1">
    <source>
        <dbReference type="SAM" id="Phobius"/>
    </source>
</evidence>
<comment type="caution">
    <text evidence="2">The sequence shown here is derived from an EMBL/GenBank/DDBJ whole genome shotgun (WGS) entry which is preliminary data.</text>
</comment>
<accession>A0A3D9LJH4</accession>
<feature type="transmembrane region" description="Helical" evidence="1">
    <location>
        <begin position="162"/>
        <end position="184"/>
    </location>
</feature>
<keyword evidence="1" id="KW-0812">Transmembrane</keyword>
<evidence type="ECO:0000313" key="2">
    <source>
        <dbReference type="EMBL" id="REE05806.1"/>
    </source>
</evidence>
<dbReference type="AlphaFoldDB" id="A0A3D9LJH4"/>
<evidence type="ECO:0000313" key="3">
    <source>
        <dbReference type="Proteomes" id="UP000256779"/>
    </source>
</evidence>
<proteinExistence type="predicted"/>
<dbReference type="Proteomes" id="UP000256779">
    <property type="component" value="Unassembled WGS sequence"/>
</dbReference>
<feature type="transmembrane region" description="Helical" evidence="1">
    <location>
        <begin position="48"/>
        <end position="73"/>
    </location>
</feature>
<feature type="transmembrane region" description="Helical" evidence="1">
    <location>
        <begin position="12"/>
        <end position="36"/>
    </location>
</feature>
<protein>
    <submittedName>
        <fullName evidence="2">Uncharacterized protein</fullName>
    </submittedName>
</protein>
<gene>
    <name evidence="2" type="ORF">C7460_101325</name>
</gene>
<keyword evidence="3" id="KW-1185">Reference proteome</keyword>
<feature type="transmembrane region" description="Helical" evidence="1">
    <location>
        <begin position="94"/>
        <end position="115"/>
    </location>
</feature>
<reference evidence="2 3" key="1">
    <citation type="submission" date="2018-07" db="EMBL/GenBank/DDBJ databases">
        <title>Genomic Encyclopedia of Type Strains, Phase IV (KMG-IV): sequencing the most valuable type-strain genomes for metagenomic binning, comparative biology and taxonomic classification.</title>
        <authorList>
            <person name="Goeker M."/>
        </authorList>
    </citation>
    <scope>NUCLEOTIDE SEQUENCE [LARGE SCALE GENOMIC DNA]</scope>
    <source>
        <strain evidence="2 3">DSM 4134</strain>
    </source>
</reference>